<gene>
    <name evidence="2" type="ORF">BHK69_15395</name>
</gene>
<evidence type="ECO:0000256" key="1">
    <source>
        <dbReference type="SAM" id="MobiDB-lite"/>
    </source>
</evidence>
<evidence type="ECO:0000313" key="3">
    <source>
        <dbReference type="Proteomes" id="UP000094969"/>
    </source>
</evidence>
<dbReference type="AlphaFoldDB" id="A0A1D7U2R6"/>
<accession>A0A1D7U2R6</accession>
<proteinExistence type="predicted"/>
<evidence type="ECO:0008006" key="4">
    <source>
        <dbReference type="Google" id="ProtNLM"/>
    </source>
</evidence>
<keyword evidence="3" id="KW-1185">Reference proteome</keyword>
<feature type="compositionally biased region" description="Basic and acidic residues" evidence="1">
    <location>
        <begin position="271"/>
        <end position="285"/>
    </location>
</feature>
<dbReference type="OrthoDB" id="8161602at2"/>
<dbReference type="Proteomes" id="UP000094969">
    <property type="component" value="Chromosome"/>
</dbReference>
<protein>
    <recommendedName>
        <fullName evidence="4">Scaffolding protein</fullName>
    </recommendedName>
</protein>
<name>A0A1D7U2R6_9HYPH</name>
<sequence length="285" mass="31077">MIDWDDDLTNGQASGSAPADGEQSEDGNTAKAAEASETGTDEQDGADGQQPEGAGEEEEQDKPKKRRSGVERLKRERDALRNEVELLRSRTPVVDDGAAIDGLVRREIGDPPGEDEFRGDWFAYERALTAYEAERRIVTREVKALASQVASHSAERMSDLVEDFNDRVTDAVKVIPDFLDVVGKTNDRTHPVSPIVGQLILESEKGALLQYHFARNPADLRRLNGLSPLGAAREMGKIEARLSLAKPTTATRAPPPVTAPKGGASPSSQEARMEAYLKRQYGDRA</sequence>
<feature type="region of interest" description="Disordered" evidence="1">
    <location>
        <begin position="243"/>
        <end position="285"/>
    </location>
</feature>
<dbReference type="EMBL" id="CP017147">
    <property type="protein sequence ID" value="AOO81653.1"/>
    <property type="molecule type" value="Genomic_DNA"/>
</dbReference>
<evidence type="ECO:0000313" key="2">
    <source>
        <dbReference type="EMBL" id="AOO81653.1"/>
    </source>
</evidence>
<reference evidence="2 3" key="1">
    <citation type="journal article" date="2015" name="Antonie Van Leeuwenhoek">
        <title>Bosea vaviloviae sp. nov., a new species of slow-growing rhizobia isolated from nodules of the relict species Vavilovia formosa (Stev.) Fed.</title>
        <authorList>
            <person name="Safronova V.I."/>
            <person name="Kuznetsova I.G."/>
            <person name="Sazanova A.L."/>
            <person name="Kimeklis A.K."/>
            <person name="Belimov A.A."/>
            <person name="Andronov E.E."/>
            <person name="Pinaev A.G."/>
            <person name="Chizhevskaya E.P."/>
            <person name="Pukhaev A.R."/>
            <person name="Popov K.P."/>
            <person name="Willems A."/>
            <person name="Tikhonovich I.A."/>
        </authorList>
    </citation>
    <scope>NUCLEOTIDE SEQUENCE [LARGE SCALE GENOMIC DNA]</scope>
    <source>
        <strain evidence="2 3">Vaf18</strain>
    </source>
</reference>
<organism evidence="2 3">
    <name type="scientific">Bosea vaviloviae</name>
    <dbReference type="NCBI Taxonomy" id="1526658"/>
    <lineage>
        <taxon>Bacteria</taxon>
        <taxon>Pseudomonadati</taxon>
        <taxon>Pseudomonadota</taxon>
        <taxon>Alphaproteobacteria</taxon>
        <taxon>Hyphomicrobiales</taxon>
        <taxon>Boseaceae</taxon>
        <taxon>Bosea</taxon>
    </lineage>
</organism>
<dbReference type="KEGG" id="bvv:BHK69_15395"/>
<feature type="region of interest" description="Disordered" evidence="1">
    <location>
        <begin position="1"/>
        <end position="73"/>
    </location>
</feature>
<dbReference type="RefSeq" id="WP_069690864.1">
    <property type="nucleotide sequence ID" value="NZ_CP017147.1"/>
</dbReference>
<dbReference type="STRING" id="1526658.BHK69_15395"/>